<proteinExistence type="predicted"/>
<keyword evidence="3" id="KW-1185">Reference proteome</keyword>
<evidence type="ECO:0000256" key="1">
    <source>
        <dbReference type="SAM" id="Phobius"/>
    </source>
</evidence>
<dbReference type="Proteomes" id="UP000499080">
    <property type="component" value="Unassembled WGS sequence"/>
</dbReference>
<evidence type="ECO:0000313" key="2">
    <source>
        <dbReference type="EMBL" id="GBM26826.1"/>
    </source>
</evidence>
<dbReference type="Gene3D" id="3.30.420.10">
    <property type="entry name" value="Ribonuclease H-like superfamily/Ribonuclease H"/>
    <property type="match status" value="1"/>
</dbReference>
<reference evidence="2 3" key="1">
    <citation type="journal article" date="2019" name="Sci. Rep.">
        <title>Orb-weaving spider Araneus ventricosus genome elucidates the spidroin gene catalogue.</title>
        <authorList>
            <person name="Kono N."/>
            <person name="Nakamura H."/>
            <person name="Ohtoshi R."/>
            <person name="Moran D.A.P."/>
            <person name="Shinohara A."/>
            <person name="Yoshida Y."/>
            <person name="Fujiwara M."/>
            <person name="Mori M."/>
            <person name="Tomita M."/>
            <person name="Arakawa K."/>
        </authorList>
    </citation>
    <scope>NUCLEOTIDE SEQUENCE [LARGE SCALE GENOMIC DNA]</scope>
</reference>
<keyword evidence="1" id="KW-1133">Transmembrane helix</keyword>
<keyword evidence="1" id="KW-0812">Transmembrane</keyword>
<accession>A0A4Y2EEV1</accession>
<sequence length="133" mass="15223">MCSGLGISRTLDRSVGTVRKILRNTLQCYPFIITHVQELVPADLPKRKAFALQFLARMEVDNACPWNILWTDEDHFHLQGSVNTQNCRIWAGENQFQMQPLSLHSQKITVWCGFMAAFIVGPFILGRLVHRVL</sequence>
<feature type="transmembrane region" description="Helical" evidence="1">
    <location>
        <begin position="108"/>
        <end position="129"/>
    </location>
</feature>
<dbReference type="GO" id="GO:0003676">
    <property type="term" value="F:nucleic acid binding"/>
    <property type="evidence" value="ECO:0007669"/>
    <property type="project" value="InterPro"/>
</dbReference>
<comment type="caution">
    <text evidence="2">The sequence shown here is derived from an EMBL/GenBank/DDBJ whole genome shotgun (WGS) entry which is preliminary data.</text>
</comment>
<name>A0A4Y2EEV1_ARAVE</name>
<evidence type="ECO:0000313" key="3">
    <source>
        <dbReference type="Proteomes" id="UP000499080"/>
    </source>
</evidence>
<organism evidence="2 3">
    <name type="scientific">Araneus ventricosus</name>
    <name type="common">Orbweaver spider</name>
    <name type="synonym">Epeira ventricosa</name>
    <dbReference type="NCBI Taxonomy" id="182803"/>
    <lineage>
        <taxon>Eukaryota</taxon>
        <taxon>Metazoa</taxon>
        <taxon>Ecdysozoa</taxon>
        <taxon>Arthropoda</taxon>
        <taxon>Chelicerata</taxon>
        <taxon>Arachnida</taxon>
        <taxon>Araneae</taxon>
        <taxon>Araneomorphae</taxon>
        <taxon>Entelegynae</taxon>
        <taxon>Araneoidea</taxon>
        <taxon>Araneidae</taxon>
        <taxon>Araneus</taxon>
    </lineage>
</organism>
<dbReference type="PANTHER" id="PTHR47326:SF1">
    <property type="entry name" value="HTH PSQ-TYPE DOMAIN-CONTAINING PROTEIN"/>
    <property type="match status" value="1"/>
</dbReference>
<dbReference type="OrthoDB" id="8001530at2759"/>
<keyword evidence="1" id="KW-0472">Membrane</keyword>
<dbReference type="InterPro" id="IPR036397">
    <property type="entry name" value="RNaseH_sf"/>
</dbReference>
<dbReference type="EMBL" id="BGPR01000570">
    <property type="protein sequence ID" value="GBM26826.1"/>
    <property type="molecule type" value="Genomic_DNA"/>
</dbReference>
<gene>
    <name evidence="2" type="ORF">AVEN_32077_1</name>
</gene>
<dbReference type="PANTHER" id="PTHR47326">
    <property type="entry name" value="TRANSPOSABLE ELEMENT TC3 TRANSPOSASE-LIKE PROTEIN"/>
    <property type="match status" value="1"/>
</dbReference>
<dbReference type="AlphaFoldDB" id="A0A4Y2EEV1"/>
<protein>
    <recommendedName>
        <fullName evidence="4">Transposase Tc1-like domain-containing protein</fullName>
    </recommendedName>
</protein>
<evidence type="ECO:0008006" key="4">
    <source>
        <dbReference type="Google" id="ProtNLM"/>
    </source>
</evidence>